<evidence type="ECO:0000256" key="3">
    <source>
        <dbReference type="ARBA" id="ARBA00023157"/>
    </source>
</evidence>
<gene>
    <name evidence="6" type="ORF">ACFQZI_02320</name>
</gene>
<comment type="subcellular location">
    <subcellularLocation>
        <location evidence="1">Cell envelope</location>
    </subcellularLocation>
</comment>
<reference evidence="7" key="1">
    <citation type="journal article" date="2019" name="Int. J. Syst. Evol. Microbiol.">
        <title>The Global Catalogue of Microorganisms (GCM) 10K type strain sequencing project: providing services to taxonomists for standard genome sequencing and annotation.</title>
        <authorList>
            <consortium name="The Broad Institute Genomics Platform"/>
            <consortium name="The Broad Institute Genome Sequencing Center for Infectious Disease"/>
            <person name="Wu L."/>
            <person name="Ma J."/>
        </authorList>
    </citation>
    <scope>NUCLEOTIDE SEQUENCE [LARGE SCALE GENOMIC DNA]</scope>
    <source>
        <strain evidence="7">CCUG 60742</strain>
    </source>
</reference>
<evidence type="ECO:0000313" key="7">
    <source>
        <dbReference type="Proteomes" id="UP001597073"/>
    </source>
</evidence>
<evidence type="ECO:0000313" key="6">
    <source>
        <dbReference type="EMBL" id="MFD0763672.1"/>
    </source>
</evidence>
<dbReference type="Gene3D" id="3.40.30.10">
    <property type="entry name" value="Glutaredoxin"/>
    <property type="match status" value="1"/>
</dbReference>
<dbReference type="Pfam" id="PF00578">
    <property type="entry name" value="AhpC-TSA"/>
    <property type="match status" value="1"/>
</dbReference>
<dbReference type="InterPro" id="IPR000866">
    <property type="entry name" value="AhpC/TSA"/>
</dbReference>
<keyword evidence="3" id="KW-1015">Disulfide bond</keyword>
<dbReference type="PANTHER" id="PTHR42852:SF6">
    <property type="entry name" value="THIOL:DISULFIDE INTERCHANGE PROTEIN DSBE"/>
    <property type="match status" value="1"/>
</dbReference>
<proteinExistence type="predicted"/>
<keyword evidence="4" id="KW-0676">Redox-active center</keyword>
<keyword evidence="7" id="KW-1185">Reference proteome</keyword>
<dbReference type="PROSITE" id="PS00194">
    <property type="entry name" value="THIOREDOXIN_1"/>
    <property type="match status" value="1"/>
</dbReference>
<name>A0ABW2ZBM8_9SPHI</name>
<protein>
    <submittedName>
        <fullName evidence="6">TlpA family protein disulfide reductase</fullName>
    </submittedName>
</protein>
<evidence type="ECO:0000256" key="4">
    <source>
        <dbReference type="ARBA" id="ARBA00023284"/>
    </source>
</evidence>
<dbReference type="InterPro" id="IPR017937">
    <property type="entry name" value="Thioredoxin_CS"/>
</dbReference>
<dbReference type="InterPro" id="IPR036249">
    <property type="entry name" value="Thioredoxin-like_sf"/>
</dbReference>
<evidence type="ECO:0000256" key="2">
    <source>
        <dbReference type="ARBA" id="ARBA00022748"/>
    </source>
</evidence>
<keyword evidence="2" id="KW-0201">Cytochrome c-type biogenesis</keyword>
<dbReference type="PANTHER" id="PTHR42852">
    <property type="entry name" value="THIOL:DISULFIDE INTERCHANGE PROTEIN DSBE"/>
    <property type="match status" value="1"/>
</dbReference>
<dbReference type="SUPFAM" id="SSF52833">
    <property type="entry name" value="Thioredoxin-like"/>
    <property type="match status" value="1"/>
</dbReference>
<feature type="domain" description="Thioredoxin" evidence="5">
    <location>
        <begin position="148"/>
        <end position="301"/>
    </location>
</feature>
<sequence length="301" mass="34203">MLEFKGSGLKFFLDSTAYNVHLFLKEISPGRYSYETDIATNSTIHNKWKKFVAEQVTFFSQKANYLNKADSSQNPTLTTEYKRKAAEVDLAIRQAYKTLAENEKNNPATAYLLPSAPDFSYKKYIALYNGLTFKLKSSIYGKELFDKLNLLKNLDSPTAQPTYAGKQLSFPLINVVDTLGKVTHLDKNFFKQQRFTLIEVWASWCGPCRLINIELRGKEAEYAKRGLKIIGFSLDNGISSWKKAIKDDNVKWPQYSDLKATNSPLAIFFELKEIPANILVDRDGNIVARNVYGPAIDGYLK</sequence>
<dbReference type="InterPro" id="IPR050553">
    <property type="entry name" value="Thioredoxin_ResA/DsbE_sf"/>
</dbReference>
<dbReference type="InterPro" id="IPR013766">
    <property type="entry name" value="Thioredoxin_domain"/>
</dbReference>
<accession>A0ABW2ZBM8</accession>
<dbReference type="PROSITE" id="PS51352">
    <property type="entry name" value="THIOREDOXIN_2"/>
    <property type="match status" value="1"/>
</dbReference>
<organism evidence="6 7">
    <name type="scientific">Mucilaginibacter lutimaris</name>
    <dbReference type="NCBI Taxonomy" id="931629"/>
    <lineage>
        <taxon>Bacteria</taxon>
        <taxon>Pseudomonadati</taxon>
        <taxon>Bacteroidota</taxon>
        <taxon>Sphingobacteriia</taxon>
        <taxon>Sphingobacteriales</taxon>
        <taxon>Sphingobacteriaceae</taxon>
        <taxon>Mucilaginibacter</taxon>
    </lineage>
</organism>
<dbReference type="CDD" id="cd02966">
    <property type="entry name" value="TlpA_like_family"/>
    <property type="match status" value="1"/>
</dbReference>
<evidence type="ECO:0000256" key="1">
    <source>
        <dbReference type="ARBA" id="ARBA00004196"/>
    </source>
</evidence>
<dbReference type="Proteomes" id="UP001597073">
    <property type="component" value="Unassembled WGS sequence"/>
</dbReference>
<comment type="caution">
    <text evidence="6">The sequence shown here is derived from an EMBL/GenBank/DDBJ whole genome shotgun (WGS) entry which is preliminary data.</text>
</comment>
<dbReference type="EMBL" id="JBHTIA010000003">
    <property type="protein sequence ID" value="MFD0763672.1"/>
    <property type="molecule type" value="Genomic_DNA"/>
</dbReference>
<evidence type="ECO:0000259" key="5">
    <source>
        <dbReference type="PROSITE" id="PS51352"/>
    </source>
</evidence>